<feature type="domain" description="G-protein coupled receptors family 2 profile 1" evidence="17">
    <location>
        <begin position="511"/>
        <end position="591"/>
    </location>
</feature>
<dbReference type="PROSITE" id="PS00649">
    <property type="entry name" value="G_PROTEIN_RECEP_F2_1"/>
    <property type="match status" value="1"/>
</dbReference>
<dbReference type="PANTHER" id="PTHR22600:SF3">
    <property type="entry name" value="BETA-HEXOSAMINIDASE FDL-RELATED"/>
    <property type="match status" value="1"/>
</dbReference>
<dbReference type="PROSITE" id="PS50227">
    <property type="entry name" value="G_PROTEIN_RECEP_F2_3"/>
    <property type="match status" value="1"/>
</dbReference>
<keyword evidence="11" id="KW-0675">Receptor</keyword>
<feature type="transmembrane region" description="Helical" evidence="16">
    <location>
        <begin position="806"/>
        <end position="830"/>
    </location>
</feature>
<feature type="transmembrane region" description="Helical" evidence="16">
    <location>
        <begin position="735"/>
        <end position="757"/>
    </location>
</feature>
<dbReference type="EC" id="3.2.1.52" evidence="4"/>
<comment type="catalytic activity">
    <reaction evidence="1">
        <text>Hydrolysis of terminal non-reducing N-acetyl-D-hexosamine residues in N-acetyl-beta-D-hexosaminides.</text>
        <dbReference type="EC" id="3.2.1.52"/>
    </reaction>
</comment>
<sequence>MAFTYKVTIVAYSNIRSSIKSPNAKSRPGVDAFVIYLSAGSGAATGPSLDVDESYTVDVLARGRVLEARVVGRSYFGARHGLETLGQMIWWDETSGREGGLRVLSRASVEDKPTFPYRGLLIDTGRQFFPVERLKRVIDGMAASKLNTFHWHISDSQSFPFDSAQFPEMARWGAYSGDQIYTPDDVKDLADYARIRGVRVLVEIDSPAHAGAGWQWGTEYGYGELALCVDQQPWSSYCGEPNCGQLNPINEHTYRILEGLYKELLELTGIRDVVHLGGDEVNLDCWAQYGNITAAMQAQNMTDHHAMWAEFETKMLHRLVKANRDETPKAVILWSSPLTKRPYITTYFDPKIHVIQSWGGSNWPETPDLLEDGFRVILSHVDTWYLDCGFGRWRETGEAACGEYRTWQTVYNHRPWRDYPQQHWGLVLGGEAAIWSEQTGDASLGPRLWPRASALAERLCYFISTHRPMYITHFQDLWYNDRSSPRAISIINIDRLQNYRHRNITSQSRHCPPYFDGLLCWPYTKPSDIAILPCPSETGPLNQLDPATNSALNSDTPVATMATKTCLSNGQWGSNSENIRESNYSLCKLSDEKLRNPRNRLHMHLFASFIMRAFMTLVRDWIFIDDISRTMDIIYVENIAFIKQRNMIICKVVTSGWQYFIVANYSWILMEGVYLHNLIVWAFCANSEAISLYVLMGWGLPVFVVVPWIIIRAIIEDTFCWTTHNNPSLFLLIRIPIMISNLFNFLLFLNIVRVLFIKFKTSVHLQRKKMQYSKWAKSTLVLVPLFGAHYTLLLGFSYHADKRVELVWLFFDQLFVSFQGSFVALLYCLLNVEVRTEIKRAWRTRWSRNANIFVSTCRESRRRKAIRRYRKSNDYDHLTSTTLRTVLQSDRRSNDFWPNVLEMETG</sequence>
<evidence type="ECO:0000256" key="16">
    <source>
        <dbReference type="SAM" id="Phobius"/>
    </source>
</evidence>
<dbReference type="Gene3D" id="1.20.1070.10">
    <property type="entry name" value="Rhodopsin 7-helix transmembrane proteins"/>
    <property type="match status" value="1"/>
</dbReference>
<evidence type="ECO:0000256" key="4">
    <source>
        <dbReference type="ARBA" id="ARBA00012663"/>
    </source>
</evidence>
<feature type="transmembrane region" description="Helical" evidence="16">
    <location>
        <begin position="665"/>
        <end position="685"/>
    </location>
</feature>
<evidence type="ECO:0000256" key="12">
    <source>
        <dbReference type="ARBA" id="ARBA00023180"/>
    </source>
</evidence>
<dbReference type="InterPro" id="IPR025705">
    <property type="entry name" value="Beta_hexosaminidase_sua/sub"/>
</dbReference>
<dbReference type="Pfam" id="PF00002">
    <property type="entry name" value="7tm_2"/>
    <property type="match status" value="1"/>
</dbReference>
<evidence type="ECO:0000256" key="5">
    <source>
        <dbReference type="ARBA" id="ARBA00022692"/>
    </source>
</evidence>
<dbReference type="SUPFAM" id="SSF111418">
    <property type="entry name" value="Hormone receptor domain"/>
    <property type="match status" value="1"/>
</dbReference>
<dbReference type="AlphaFoldDB" id="A0A2A3EQJ0"/>
<evidence type="ECO:0000256" key="1">
    <source>
        <dbReference type="ARBA" id="ARBA00001231"/>
    </source>
</evidence>
<evidence type="ECO:0000313" key="19">
    <source>
        <dbReference type="EMBL" id="PBC34035.1"/>
    </source>
</evidence>
<dbReference type="GO" id="GO:0004930">
    <property type="term" value="F:G protein-coupled receptor activity"/>
    <property type="evidence" value="ECO:0007669"/>
    <property type="project" value="UniProtKB-KW"/>
</dbReference>
<evidence type="ECO:0000256" key="14">
    <source>
        <dbReference type="ARBA" id="ARBA00023295"/>
    </source>
</evidence>
<dbReference type="InterPro" id="IPR017983">
    <property type="entry name" value="GPCR_2_secretin-like_CS"/>
</dbReference>
<dbReference type="InterPro" id="IPR000832">
    <property type="entry name" value="GPCR_2_secretin-like"/>
</dbReference>
<dbReference type="SUPFAM" id="SSF51445">
    <property type="entry name" value="(Trans)glycosidases"/>
    <property type="match status" value="1"/>
</dbReference>
<keyword evidence="13" id="KW-0807">Transducer</keyword>
<dbReference type="GO" id="GO:0007166">
    <property type="term" value="P:cell surface receptor signaling pathway"/>
    <property type="evidence" value="ECO:0007669"/>
    <property type="project" value="InterPro"/>
</dbReference>
<dbReference type="Gene3D" id="4.10.1240.10">
    <property type="entry name" value="GPCR, family 2, extracellular hormone receptor domain"/>
    <property type="match status" value="1"/>
</dbReference>
<dbReference type="InterPro" id="IPR015883">
    <property type="entry name" value="Glyco_hydro_20_cat"/>
</dbReference>
<comment type="similarity">
    <text evidence="3">Belongs to the glycosyl hydrolase 20 family.</text>
</comment>
<dbReference type="InterPro" id="IPR001879">
    <property type="entry name" value="GPCR_2_extracellular_dom"/>
</dbReference>
<dbReference type="SUPFAM" id="SSF55545">
    <property type="entry name" value="beta-N-acetylhexosaminidase-like domain"/>
    <property type="match status" value="1"/>
</dbReference>
<keyword evidence="7" id="KW-0378">Hydrolase</keyword>
<dbReference type="GO" id="GO:0016231">
    <property type="term" value="F:beta-N-acetylglucosaminidase activity"/>
    <property type="evidence" value="ECO:0007669"/>
    <property type="project" value="TreeGrafter"/>
</dbReference>
<keyword evidence="8 16" id="KW-1133">Transmembrane helix</keyword>
<dbReference type="EMBL" id="KZ288193">
    <property type="protein sequence ID" value="PBC34035.1"/>
    <property type="molecule type" value="Genomic_DNA"/>
</dbReference>
<dbReference type="GO" id="GO:0005975">
    <property type="term" value="P:carbohydrate metabolic process"/>
    <property type="evidence" value="ECO:0007669"/>
    <property type="project" value="InterPro"/>
</dbReference>
<dbReference type="CDD" id="cd06562">
    <property type="entry name" value="GH20_HexA_HexB-like"/>
    <property type="match status" value="1"/>
</dbReference>
<evidence type="ECO:0000256" key="11">
    <source>
        <dbReference type="ARBA" id="ARBA00023170"/>
    </source>
</evidence>
<reference evidence="19 20" key="1">
    <citation type="submission" date="2014-07" db="EMBL/GenBank/DDBJ databases">
        <title>Genomic and transcriptomic analysis on Apis cerana provide comprehensive insights into honey bee biology.</title>
        <authorList>
            <person name="Diao Q."/>
            <person name="Sun L."/>
            <person name="Zheng H."/>
            <person name="Zheng H."/>
            <person name="Xu S."/>
            <person name="Wang S."/>
            <person name="Zeng Z."/>
            <person name="Hu F."/>
            <person name="Su S."/>
            <person name="Wu J."/>
        </authorList>
    </citation>
    <scope>NUCLEOTIDE SEQUENCE [LARGE SCALE GENOMIC DNA]</scope>
    <source>
        <tissue evidence="19">Pupae without intestine</tissue>
    </source>
</reference>
<feature type="active site" description="Proton donor" evidence="15">
    <location>
        <position position="280"/>
    </location>
</feature>
<keyword evidence="5 16" id="KW-0812">Transmembrane</keyword>
<feature type="domain" description="G-protein coupled receptors family 2 profile 2" evidence="18">
    <location>
        <begin position="593"/>
        <end position="831"/>
    </location>
</feature>
<keyword evidence="10 16" id="KW-0472">Membrane</keyword>
<dbReference type="Proteomes" id="UP000242457">
    <property type="component" value="Unassembled WGS sequence"/>
</dbReference>
<evidence type="ECO:0000256" key="8">
    <source>
        <dbReference type="ARBA" id="ARBA00022989"/>
    </source>
</evidence>
<evidence type="ECO:0000256" key="6">
    <source>
        <dbReference type="ARBA" id="ARBA00022729"/>
    </source>
</evidence>
<accession>A0A2A3EQJ0</accession>
<dbReference type="InterPro" id="IPR029018">
    <property type="entry name" value="Hex-like_dom2"/>
</dbReference>
<dbReference type="PRINTS" id="PR00738">
    <property type="entry name" value="GLHYDRLASE20"/>
</dbReference>
<dbReference type="Gene3D" id="3.20.20.80">
    <property type="entry name" value="Glycosidases"/>
    <property type="match status" value="1"/>
</dbReference>
<evidence type="ECO:0000259" key="17">
    <source>
        <dbReference type="PROSITE" id="PS50227"/>
    </source>
</evidence>
<dbReference type="SMART" id="SM00008">
    <property type="entry name" value="HormR"/>
    <property type="match status" value="1"/>
</dbReference>
<keyword evidence="9" id="KW-0297">G-protein coupled receptor</keyword>
<dbReference type="PROSITE" id="PS50261">
    <property type="entry name" value="G_PROTEIN_RECEP_F2_4"/>
    <property type="match status" value="1"/>
</dbReference>
<evidence type="ECO:0000256" key="10">
    <source>
        <dbReference type="ARBA" id="ARBA00023136"/>
    </source>
</evidence>
<dbReference type="PANTHER" id="PTHR22600">
    <property type="entry name" value="BETA-HEXOSAMINIDASE"/>
    <property type="match status" value="1"/>
</dbReference>
<keyword evidence="14" id="KW-0326">Glycosidase</keyword>
<evidence type="ECO:0000256" key="15">
    <source>
        <dbReference type="PIRSR" id="PIRSR625705-1"/>
    </source>
</evidence>
<dbReference type="InterPro" id="IPR036445">
    <property type="entry name" value="GPCR_2_extracell_dom_sf"/>
</dbReference>
<protein>
    <recommendedName>
        <fullName evidence="4">beta-N-acetylhexosaminidase</fullName>
        <ecNumber evidence="4">3.2.1.52</ecNumber>
    </recommendedName>
</protein>
<evidence type="ECO:0000256" key="9">
    <source>
        <dbReference type="ARBA" id="ARBA00023040"/>
    </source>
</evidence>
<evidence type="ECO:0000256" key="2">
    <source>
        <dbReference type="ARBA" id="ARBA00004141"/>
    </source>
</evidence>
<dbReference type="InterPro" id="IPR017981">
    <property type="entry name" value="GPCR_2-like_7TM"/>
</dbReference>
<dbReference type="FunFam" id="3.20.20.80:FF:000063">
    <property type="entry name" value="Beta-hexosaminidase"/>
    <property type="match status" value="1"/>
</dbReference>
<gene>
    <name evidence="19" type="ORF">APICC_03041</name>
</gene>
<name>A0A2A3EQJ0_APICC</name>
<dbReference type="GO" id="GO:0030203">
    <property type="term" value="P:glycosaminoglycan metabolic process"/>
    <property type="evidence" value="ECO:0007669"/>
    <property type="project" value="TreeGrafter"/>
</dbReference>
<dbReference type="Gene3D" id="3.30.379.10">
    <property type="entry name" value="Chitobiase/beta-hexosaminidase domain 2-like"/>
    <property type="match status" value="1"/>
</dbReference>
<evidence type="ECO:0000259" key="18">
    <source>
        <dbReference type="PROSITE" id="PS50261"/>
    </source>
</evidence>
<evidence type="ECO:0000256" key="7">
    <source>
        <dbReference type="ARBA" id="ARBA00022801"/>
    </source>
</evidence>
<comment type="subcellular location">
    <subcellularLocation>
        <location evidence="2">Membrane</location>
        <topology evidence="2">Multi-pass membrane protein</topology>
    </subcellularLocation>
</comment>
<keyword evidence="12" id="KW-0325">Glycoprotein</keyword>
<keyword evidence="6" id="KW-0732">Signal</keyword>
<dbReference type="Pfam" id="PF00728">
    <property type="entry name" value="Glyco_hydro_20"/>
    <property type="match status" value="1"/>
</dbReference>
<evidence type="ECO:0000256" key="3">
    <source>
        <dbReference type="ARBA" id="ARBA00006285"/>
    </source>
</evidence>
<feature type="transmembrane region" description="Helical" evidence="16">
    <location>
        <begin position="778"/>
        <end position="800"/>
    </location>
</feature>
<proteinExistence type="inferred from homology"/>
<dbReference type="GO" id="GO:0005886">
    <property type="term" value="C:plasma membrane"/>
    <property type="evidence" value="ECO:0007669"/>
    <property type="project" value="TreeGrafter"/>
</dbReference>
<dbReference type="OrthoDB" id="428480at2759"/>
<evidence type="ECO:0000256" key="13">
    <source>
        <dbReference type="ARBA" id="ARBA00023224"/>
    </source>
</evidence>
<organism evidence="19 20">
    <name type="scientific">Apis cerana cerana</name>
    <name type="common">Oriental honeybee</name>
    <dbReference type="NCBI Taxonomy" id="94128"/>
    <lineage>
        <taxon>Eukaryota</taxon>
        <taxon>Metazoa</taxon>
        <taxon>Ecdysozoa</taxon>
        <taxon>Arthropoda</taxon>
        <taxon>Hexapoda</taxon>
        <taxon>Insecta</taxon>
        <taxon>Pterygota</taxon>
        <taxon>Neoptera</taxon>
        <taxon>Endopterygota</taxon>
        <taxon>Hymenoptera</taxon>
        <taxon>Apocrita</taxon>
        <taxon>Aculeata</taxon>
        <taxon>Apoidea</taxon>
        <taxon>Anthophila</taxon>
        <taxon>Apidae</taxon>
        <taxon>Apis</taxon>
    </lineage>
</organism>
<keyword evidence="20" id="KW-1185">Reference proteome</keyword>
<evidence type="ECO:0000313" key="20">
    <source>
        <dbReference type="Proteomes" id="UP000242457"/>
    </source>
</evidence>
<dbReference type="InterPro" id="IPR017853">
    <property type="entry name" value="GH"/>
</dbReference>
<dbReference type="STRING" id="94128.A0A2A3EQJ0"/>
<dbReference type="Pfam" id="PF02793">
    <property type="entry name" value="HRM"/>
    <property type="match status" value="1"/>
</dbReference>
<feature type="transmembrane region" description="Helical" evidence="16">
    <location>
        <begin position="692"/>
        <end position="715"/>
    </location>
</feature>